<feature type="region of interest" description="Disordered" evidence="2">
    <location>
        <begin position="1"/>
        <end position="60"/>
    </location>
</feature>
<accession>A0A1V9Z0Z9</accession>
<dbReference type="InterPro" id="IPR018247">
    <property type="entry name" value="EF_Hand_1_Ca_BS"/>
</dbReference>
<evidence type="ECO:0000313" key="4">
    <source>
        <dbReference type="EMBL" id="OQR91676.1"/>
    </source>
</evidence>
<proteinExistence type="predicted"/>
<dbReference type="PROSITE" id="PS00018">
    <property type="entry name" value="EF_HAND_1"/>
    <property type="match status" value="1"/>
</dbReference>
<dbReference type="PANTHER" id="PTHR34894:SF5">
    <property type="entry name" value="EF-HAND DOMAIN-CONTAINING PROTEIN"/>
    <property type="match status" value="1"/>
</dbReference>
<keyword evidence="5" id="KW-1185">Reference proteome</keyword>
<feature type="region of interest" description="Disordered" evidence="2">
    <location>
        <begin position="793"/>
        <end position="859"/>
    </location>
</feature>
<dbReference type="InterPro" id="IPR011992">
    <property type="entry name" value="EF-hand-dom_pair"/>
</dbReference>
<dbReference type="SMART" id="SM00054">
    <property type="entry name" value="EFh"/>
    <property type="match status" value="1"/>
</dbReference>
<organism evidence="4 5">
    <name type="scientific">Achlya hypogyna</name>
    <name type="common">Oomycete</name>
    <name type="synonym">Protoachlya hypogyna</name>
    <dbReference type="NCBI Taxonomy" id="1202772"/>
    <lineage>
        <taxon>Eukaryota</taxon>
        <taxon>Sar</taxon>
        <taxon>Stramenopiles</taxon>
        <taxon>Oomycota</taxon>
        <taxon>Saprolegniomycetes</taxon>
        <taxon>Saprolegniales</taxon>
        <taxon>Achlyaceae</taxon>
        <taxon>Achlya</taxon>
    </lineage>
</organism>
<feature type="domain" description="EF-hand" evidence="3">
    <location>
        <begin position="1094"/>
        <end position="1129"/>
    </location>
</feature>
<evidence type="ECO:0000256" key="1">
    <source>
        <dbReference type="ARBA" id="ARBA00022837"/>
    </source>
</evidence>
<dbReference type="SUPFAM" id="SSF47473">
    <property type="entry name" value="EF-hand"/>
    <property type="match status" value="1"/>
</dbReference>
<dbReference type="OrthoDB" id="71445at2759"/>
<dbReference type="PROSITE" id="PS50222">
    <property type="entry name" value="EF_HAND_2"/>
    <property type="match status" value="1"/>
</dbReference>
<keyword evidence="1" id="KW-0106">Calcium</keyword>
<feature type="compositionally biased region" description="Low complexity" evidence="2">
    <location>
        <begin position="1"/>
        <end position="11"/>
    </location>
</feature>
<evidence type="ECO:0000259" key="3">
    <source>
        <dbReference type="PROSITE" id="PS50222"/>
    </source>
</evidence>
<dbReference type="Gene3D" id="1.10.238.10">
    <property type="entry name" value="EF-hand"/>
    <property type="match status" value="1"/>
</dbReference>
<dbReference type="Proteomes" id="UP000243579">
    <property type="component" value="Unassembled WGS sequence"/>
</dbReference>
<dbReference type="STRING" id="1202772.A0A1V9Z0Z9"/>
<evidence type="ECO:0000256" key="2">
    <source>
        <dbReference type="SAM" id="MobiDB-lite"/>
    </source>
</evidence>
<gene>
    <name evidence="4" type="ORF">ACHHYP_04473</name>
</gene>
<protein>
    <recommendedName>
        <fullName evidence="3">EF-hand domain-containing protein</fullName>
    </recommendedName>
</protein>
<name>A0A1V9Z0Z9_ACHHY</name>
<feature type="compositionally biased region" description="Acidic residues" evidence="2">
    <location>
        <begin position="838"/>
        <end position="856"/>
    </location>
</feature>
<reference evidence="4 5" key="1">
    <citation type="journal article" date="2014" name="Genome Biol. Evol.">
        <title>The secreted proteins of Achlya hypogyna and Thraustotheca clavata identify the ancestral oomycete secretome and reveal gene acquisitions by horizontal gene transfer.</title>
        <authorList>
            <person name="Misner I."/>
            <person name="Blouin N."/>
            <person name="Leonard G."/>
            <person name="Richards T.A."/>
            <person name="Lane C.E."/>
        </authorList>
    </citation>
    <scope>NUCLEOTIDE SEQUENCE [LARGE SCALE GENOMIC DNA]</scope>
    <source>
        <strain evidence="4 5">ATCC 48635</strain>
    </source>
</reference>
<comment type="caution">
    <text evidence="4">The sequence shown here is derived from an EMBL/GenBank/DDBJ whole genome shotgun (WGS) entry which is preliminary data.</text>
</comment>
<feature type="compositionally biased region" description="Basic and acidic residues" evidence="2">
    <location>
        <begin position="36"/>
        <end position="45"/>
    </location>
</feature>
<dbReference type="GO" id="GO:0005509">
    <property type="term" value="F:calcium ion binding"/>
    <property type="evidence" value="ECO:0007669"/>
    <property type="project" value="InterPro"/>
</dbReference>
<dbReference type="PANTHER" id="PTHR34894">
    <property type="entry name" value="SAM-DEPENDENT METHYLTRANSFERASE RSMI, CONSERVED SITE"/>
    <property type="match status" value="1"/>
</dbReference>
<dbReference type="EMBL" id="JNBR01000511">
    <property type="protein sequence ID" value="OQR91676.1"/>
    <property type="molecule type" value="Genomic_DNA"/>
</dbReference>
<evidence type="ECO:0000313" key="5">
    <source>
        <dbReference type="Proteomes" id="UP000243579"/>
    </source>
</evidence>
<feature type="compositionally biased region" description="Basic and acidic residues" evidence="2">
    <location>
        <begin position="812"/>
        <end position="823"/>
    </location>
</feature>
<sequence>MLGRQPAAASPKKPRAPYPKRASATAHASPRAVAKPSHEGRDNQERPAAGVHRSAMEPFKMNPIAEVTQPNKYRRKRTDLQPLAAVHPIIQTSLEADLLDQRLCSIKQQIDHVLLGGHLAEPPPLAPPALVAEARPVTTAASPVSLKSAPLPAADAAGREILQAQRYLCADAEVDKWLQSYEADKDSFTSFALFTEHKLDQLANFTAEAGRPNVIETAACFAALYKMPGILGNYRSLLQKIVVGLEHSIYGSALGDEASGASFRPPPPPAPGAIADVVRSFYRRKPFFVQLRELEHDQRLTTHLGLPRRVSARALSDADKARVLELCAPELLERALLRLPEDTRAVIAARLCPPAAPASARPREATDETAETVFDALGAAGEARLLEQILLRDERQLGAVRDALALVTDPRALVRMFFCASAATRAGFFEVALGARHESEFLAALGSALTPEQRRALAGPAAAAGPLTPRQLHDLFSALAAYPTPFAPLEQKALFHDVVSLLTAWKVSDKVSLEHFVVDAVHGVVSPGEKRRLLKALLRGDPDGARSIVADYLGSLSLAERAALEAPGVFLLEPFKKQVAAMTTEMRLNVVHAAMLALTQDLEAQGVAIDASTPAKTIARHCRELFGLAVGPAPAPARPSVAAPAPAPEPAKVVPETPAAAAAAATAEVRTAEAPTVAVTLEVLQQMDVEARAAILQALAASMPPPAEAAPSLEMQLVSAMDEEDATAMLRRAMHGASRRTFETVVSNVVATFAATGQAARLDDIVGQAFGGLSDTTPGATPPAQRRLLACREAAERRRASATPSTSRGLRRHSDSTLHEKLLRALPEGSASVATQTDDGDEDPGAAPAIDDDDDDRVQPRKAPLTVAALLKKSRNKKKLDRSIVPNAFASLVTSWKINTDQLAQYCKKPLGVVLRLIADVYAEKLFRRKRETKPAKANALSRICYQNLLHAYGLPSIADMHLIALGCALDLYRADCLRVDTFCSFVYREAPAADLAHYLACLEALLEDDDEARKGRARLNVPDRPDWDVPLDRALDVAQHCLRSMRPGAVAAFCERLPAARAKSPRDGDDGLVVNADVLLGLVVAEWREEQRRREAHLKAAFRAGDNNGDGVLSFAEFQRIVLSIDKRLEEGDALLLFSETLRRTGSDAIDADTFLSVAKENGLDERAWDADEDLAAVVNSRDDLDQMWPTLRPFFVGSVEALARDCPETHPLRTCRGAGCGCLKCLVEGYAGFQAMRGAAADAPLVWKRFWHLMSQLYEAMEQSDGVRTPWAGASCIRSLPAPPLAPRTMPARRGALPSLLLPDVARISGKTDVGVEYFTEKEVLASMAHVLR</sequence>
<dbReference type="InterPro" id="IPR002048">
    <property type="entry name" value="EF_hand_dom"/>
</dbReference>